<sequence>MNFQDILKNEMKKSEQSGGSNFEGVKYPQTKHKKLFHDKNNPDVYVQVLPSAALTGAHYAVPSRKIFLSAVSSQGKEIKSNFVLHPEPNPYGILEQKVTDWQARQMIPSGFGGQQKIKQVFLVNVIKIVAVQGQDGQQHWVQERDENGQLVIRVMELPKSAHDDLNRQLVDPMLNVSGTELSFIDPNRAAVLKISKPPKGSYEYSVSVYTNLVLPPLDQGWEGMLEPLEPHAVATEELPNGKDWVNAFIDMKEGRKPNGGNEQQQAPAAPPAGNPYGQQMPPTPPQGNPYGQQMPSQPVAPQAPVAPAQGNPYEQQPSTYVPPAPTPPAAPTAPAQPAAPVGNLYEQQQPAAAPSAPPQAPPAQPVAAPAQPEPPAQPAQPQQTPPSQPDLTNQSLMNGNDLPDMDKLLEEELKDFE</sequence>
<evidence type="ECO:0000313" key="2">
    <source>
        <dbReference type="EMBL" id="WNO29880.1"/>
    </source>
</evidence>
<feature type="compositionally biased region" description="Low complexity" evidence="1">
    <location>
        <begin position="258"/>
        <end position="267"/>
    </location>
</feature>
<evidence type="ECO:0000256" key="1">
    <source>
        <dbReference type="SAM" id="MobiDB-lite"/>
    </source>
</evidence>
<feature type="compositionally biased region" description="Pro residues" evidence="1">
    <location>
        <begin position="371"/>
        <end position="388"/>
    </location>
</feature>
<evidence type="ECO:0008006" key="3">
    <source>
        <dbReference type="Google" id="ProtNLM"/>
    </source>
</evidence>
<dbReference type="EMBL" id="OQ884030">
    <property type="protein sequence ID" value="WNO29880.1"/>
    <property type="molecule type" value="Genomic_DNA"/>
</dbReference>
<feature type="region of interest" description="Disordered" evidence="1">
    <location>
        <begin position="252"/>
        <end position="417"/>
    </location>
</feature>
<feature type="compositionally biased region" description="Low complexity" evidence="1">
    <location>
        <begin position="292"/>
        <end position="309"/>
    </location>
</feature>
<feature type="compositionally biased region" description="Pro residues" evidence="1">
    <location>
        <begin position="355"/>
        <end position="364"/>
    </location>
</feature>
<proteinExistence type="predicted"/>
<reference evidence="2" key="1">
    <citation type="submission" date="2023-04" db="EMBL/GenBank/DDBJ databases">
        <authorList>
            <person name="Zhang X."/>
        </authorList>
    </citation>
    <scope>NUCLEOTIDE SEQUENCE</scope>
</reference>
<feature type="compositionally biased region" description="Pro residues" evidence="1">
    <location>
        <begin position="320"/>
        <end position="331"/>
    </location>
</feature>
<accession>A0AA96R179</accession>
<organism evidence="2">
    <name type="scientific">Bacillus phage SDFMU_Pbc</name>
    <dbReference type="NCBI Taxonomy" id="3076135"/>
    <lineage>
        <taxon>Viruses</taxon>
        <taxon>Duplodnaviria</taxon>
        <taxon>Heunggongvirae</taxon>
        <taxon>Uroviricota</taxon>
        <taxon>Caudoviricetes</taxon>
        <taxon>Herelleviridae</taxon>
        <taxon>Bastillevirinae</taxon>
        <taxon>Agatevirus</taxon>
        <taxon>Agatevirus agate</taxon>
    </lineage>
</organism>
<name>A0AA96R179_9CAUD</name>
<protein>
    <recommendedName>
        <fullName evidence="3">SsDNA binding domain protein</fullName>
    </recommendedName>
</protein>
<feature type="compositionally biased region" description="Basic and acidic residues" evidence="1">
    <location>
        <begin position="404"/>
        <end position="417"/>
    </location>
</feature>